<dbReference type="Pfam" id="PF18759">
    <property type="entry name" value="Plavaka"/>
    <property type="match status" value="1"/>
</dbReference>
<evidence type="ECO:0000313" key="3">
    <source>
        <dbReference type="Proteomes" id="UP001150266"/>
    </source>
</evidence>
<feature type="region of interest" description="Disordered" evidence="1">
    <location>
        <begin position="145"/>
        <end position="164"/>
    </location>
</feature>
<feature type="compositionally biased region" description="Basic and acidic residues" evidence="1">
    <location>
        <begin position="97"/>
        <end position="108"/>
    </location>
</feature>
<dbReference type="EMBL" id="JAOTPV010000005">
    <property type="protein sequence ID" value="KAJ4482196.1"/>
    <property type="molecule type" value="Genomic_DNA"/>
</dbReference>
<dbReference type="OrthoDB" id="2576233at2759"/>
<gene>
    <name evidence="2" type="ORF">J3R30DRAFT_3853091</name>
</gene>
<comment type="caution">
    <text evidence="2">The sequence shown here is derived from an EMBL/GenBank/DDBJ whole genome shotgun (WGS) entry which is preliminary data.</text>
</comment>
<evidence type="ECO:0000313" key="2">
    <source>
        <dbReference type="EMBL" id="KAJ4482196.1"/>
    </source>
</evidence>
<accession>A0A9W9AGS9</accession>
<reference evidence="2" key="1">
    <citation type="submission" date="2022-08" db="EMBL/GenBank/DDBJ databases">
        <title>A Global Phylogenomic Analysis of the Shiitake Genus Lentinula.</title>
        <authorList>
            <consortium name="DOE Joint Genome Institute"/>
            <person name="Sierra-Patev S."/>
            <person name="Min B."/>
            <person name="Naranjo-Ortiz M."/>
            <person name="Looney B."/>
            <person name="Konkel Z."/>
            <person name="Slot J.C."/>
            <person name="Sakamoto Y."/>
            <person name="Steenwyk J.L."/>
            <person name="Rokas A."/>
            <person name="Carro J."/>
            <person name="Camarero S."/>
            <person name="Ferreira P."/>
            <person name="Molpeceres G."/>
            <person name="Ruiz-Duenas F.J."/>
            <person name="Serrano A."/>
            <person name="Henrissat B."/>
            <person name="Drula E."/>
            <person name="Hughes K.W."/>
            <person name="Mata J.L."/>
            <person name="Ishikawa N.K."/>
            <person name="Vargas-Isla R."/>
            <person name="Ushijima S."/>
            <person name="Smith C.A."/>
            <person name="Ahrendt S."/>
            <person name="Andreopoulos W."/>
            <person name="He G."/>
            <person name="Labutti K."/>
            <person name="Lipzen A."/>
            <person name="Ng V."/>
            <person name="Riley R."/>
            <person name="Sandor L."/>
            <person name="Barry K."/>
            <person name="Martinez A.T."/>
            <person name="Xiao Y."/>
            <person name="Gibbons J.G."/>
            <person name="Terashima K."/>
            <person name="Grigoriev I.V."/>
            <person name="Hibbett D.S."/>
        </authorList>
    </citation>
    <scope>NUCLEOTIDE SEQUENCE</scope>
    <source>
        <strain evidence="2">JLM2183</strain>
    </source>
</reference>
<feature type="region of interest" description="Disordered" evidence="1">
    <location>
        <begin position="97"/>
        <end position="117"/>
    </location>
</feature>
<dbReference type="AlphaFoldDB" id="A0A9W9AGS9"/>
<proteinExistence type="predicted"/>
<keyword evidence="3" id="KW-1185">Reference proteome</keyword>
<dbReference type="Proteomes" id="UP001150266">
    <property type="component" value="Unassembled WGS sequence"/>
</dbReference>
<protein>
    <submittedName>
        <fullName evidence="2">Uncharacterized protein</fullName>
    </submittedName>
</protein>
<evidence type="ECO:0000256" key="1">
    <source>
        <dbReference type="SAM" id="MobiDB-lite"/>
    </source>
</evidence>
<dbReference type="InterPro" id="IPR041078">
    <property type="entry name" value="Plavaka"/>
</dbReference>
<organism evidence="2 3">
    <name type="scientific">Lentinula aciculospora</name>
    <dbReference type="NCBI Taxonomy" id="153920"/>
    <lineage>
        <taxon>Eukaryota</taxon>
        <taxon>Fungi</taxon>
        <taxon>Dikarya</taxon>
        <taxon>Basidiomycota</taxon>
        <taxon>Agaricomycotina</taxon>
        <taxon>Agaricomycetes</taxon>
        <taxon>Agaricomycetidae</taxon>
        <taxon>Agaricales</taxon>
        <taxon>Marasmiineae</taxon>
        <taxon>Omphalotaceae</taxon>
        <taxon>Lentinula</taxon>
    </lineage>
</organism>
<name>A0A9W9AGS9_9AGAR</name>
<sequence>MSTYCHGCKKPFEGGGFLQHIRKTQNLACIAFGKSIQSNATSYNSTSTSLLQSLLNSQESMMSMDEQNRMGSAIVVDPAGDYFGNYADLGSCDVDMHDAHSDDPKSESDNEGDFLGLNDKQCWEPEVTDADHPRAPSPLLVFPEGHFDDPLHLPSSRPPPPQAPDCIREPYIVHYPDPRTGAPIHSQSSFTSENDQYSQRLDGLNVNPWAPFISETDWRVAHWAKTRGPSSTALSELLAIDGVPEKLGLSYHNANELNAIIDRKLPTCRPQFQRREVIVQGEAFEVYFRDILQCIKALYSDAEFAEYLKFTPECHFENDQCSEQLYHDMHMGSWWWSTQEKIDKKAGPGRTVVPIILSSDKTQVTVFRNKSVYPVYMSIGNIPKEIRRKPSHRAYILLGYLPTTNLSHIQNAASRRRSIANLFHTCMRHIVKPLESAGASGVVMASGDGIERLNHPIFAAHIGDYPEQILVTCCITGHCPCCTIPRQRIGENTELHPLRHLWSILEALQMADQGAGMFIQACRDAGIKPIFEPYWAKLPYSNVYLAITPDILHQLYQGVFKHMKHWVIEAYGAHEIDACISTLQRVSGTEHAQMSHFFLGLIADAPLPNGMSSVCLVRCLRGLLDFLFLAQYPIHSTTTLTSLSDALERFHADKKIFIDLGIRSDFQIPKIHFMNHYVPGIKRMGTLDNFNTEYTERLHIDLAKDAYQATNKKDELSQMAQWLERKEKVMKHAAYISWKQSGQHPPLRTHWIPPGLNTTRLLKMTKNPSEVMQHYGATFFRDALARYVVQLTQPHLSGSRLDNEASSIFLGVSHVSVYHRVKYIHQDFFTQVSSTADSIHAQPARVGKHGKPVPARFDTALVRVSDSDGPLELTVDTRVARVRLVFTIPEKISKTLFADIPEKDRPHHLAYVEWFTSFPSNPDPNHRLYKVSHCEVEGGRLASVVDIQRLVRSIHLFPRFGRVANRNWTSSSVLDECKSFFVNSDSDRHIYQLFAR</sequence>